<evidence type="ECO:0000256" key="1">
    <source>
        <dbReference type="ARBA" id="ARBA00023136"/>
    </source>
</evidence>
<dbReference type="STRING" id="1220924.W2RNK9"/>
<dbReference type="OrthoDB" id="9984693at2759"/>
<keyword evidence="3" id="KW-0812">Transmembrane</keyword>
<dbReference type="AlphaFoldDB" id="W2RNK9"/>
<dbReference type="HOGENOM" id="CLU_021690_0_0_1"/>
<organism evidence="4 5">
    <name type="scientific">Cyphellophora europaea (strain CBS 101466)</name>
    <name type="common">Phialophora europaea</name>
    <dbReference type="NCBI Taxonomy" id="1220924"/>
    <lineage>
        <taxon>Eukaryota</taxon>
        <taxon>Fungi</taxon>
        <taxon>Dikarya</taxon>
        <taxon>Ascomycota</taxon>
        <taxon>Pezizomycotina</taxon>
        <taxon>Eurotiomycetes</taxon>
        <taxon>Chaetothyriomycetidae</taxon>
        <taxon>Chaetothyriales</taxon>
        <taxon>Cyphellophoraceae</taxon>
        <taxon>Cyphellophora</taxon>
    </lineage>
</organism>
<dbReference type="GeneID" id="19974852"/>
<dbReference type="Proteomes" id="UP000030752">
    <property type="component" value="Unassembled WGS sequence"/>
</dbReference>
<accession>W2RNK9</accession>
<keyword evidence="1 3" id="KW-0472">Membrane</keyword>
<dbReference type="GO" id="GO:0006506">
    <property type="term" value="P:GPI anchor biosynthetic process"/>
    <property type="evidence" value="ECO:0007669"/>
    <property type="project" value="InterPro"/>
</dbReference>
<dbReference type="FunCoup" id="W2RNK9">
    <property type="interactions" value="69"/>
</dbReference>
<evidence type="ECO:0000256" key="3">
    <source>
        <dbReference type="SAM" id="Phobius"/>
    </source>
</evidence>
<name>W2RNK9_CYPE1</name>
<keyword evidence="3" id="KW-1133">Transmembrane helix</keyword>
<dbReference type="VEuPathDB" id="FungiDB:HMPREF1541_07513"/>
<dbReference type="InterPro" id="IPR029052">
    <property type="entry name" value="Metallo-depent_PP-like"/>
</dbReference>
<feature type="compositionally biased region" description="Polar residues" evidence="2">
    <location>
        <begin position="529"/>
        <end position="542"/>
    </location>
</feature>
<dbReference type="InParanoid" id="W2RNK9"/>
<dbReference type="GO" id="GO:0005783">
    <property type="term" value="C:endoplasmic reticulum"/>
    <property type="evidence" value="ECO:0007669"/>
    <property type="project" value="TreeGrafter"/>
</dbReference>
<dbReference type="InterPro" id="IPR033308">
    <property type="entry name" value="PGAP5/Cdc1/Ted1"/>
</dbReference>
<dbReference type="SUPFAM" id="SSF56300">
    <property type="entry name" value="Metallo-dependent phosphatases"/>
    <property type="match status" value="1"/>
</dbReference>
<feature type="transmembrane region" description="Helical" evidence="3">
    <location>
        <begin position="12"/>
        <end position="31"/>
    </location>
</feature>
<evidence type="ECO:0000313" key="5">
    <source>
        <dbReference type="Proteomes" id="UP000030752"/>
    </source>
</evidence>
<proteinExistence type="predicted"/>
<evidence type="ECO:0000256" key="2">
    <source>
        <dbReference type="SAM" id="MobiDB-lite"/>
    </source>
</evidence>
<reference evidence="4 5" key="1">
    <citation type="submission" date="2013-03" db="EMBL/GenBank/DDBJ databases">
        <title>The Genome Sequence of Phialophora europaea CBS 101466.</title>
        <authorList>
            <consortium name="The Broad Institute Genomics Platform"/>
            <person name="Cuomo C."/>
            <person name="de Hoog S."/>
            <person name="Gorbushina A."/>
            <person name="Walker B."/>
            <person name="Young S.K."/>
            <person name="Zeng Q."/>
            <person name="Gargeya S."/>
            <person name="Fitzgerald M."/>
            <person name="Haas B."/>
            <person name="Abouelleil A."/>
            <person name="Allen A.W."/>
            <person name="Alvarado L."/>
            <person name="Arachchi H.M."/>
            <person name="Berlin A.M."/>
            <person name="Chapman S.B."/>
            <person name="Gainer-Dewar J."/>
            <person name="Goldberg J."/>
            <person name="Griggs A."/>
            <person name="Gujja S."/>
            <person name="Hansen M."/>
            <person name="Howarth C."/>
            <person name="Imamovic A."/>
            <person name="Ireland A."/>
            <person name="Larimer J."/>
            <person name="McCowan C."/>
            <person name="Murphy C."/>
            <person name="Pearson M."/>
            <person name="Poon T.W."/>
            <person name="Priest M."/>
            <person name="Roberts A."/>
            <person name="Saif S."/>
            <person name="Shea T."/>
            <person name="Sisk P."/>
            <person name="Sykes S."/>
            <person name="Wortman J."/>
            <person name="Nusbaum C."/>
            <person name="Birren B."/>
        </authorList>
    </citation>
    <scope>NUCLEOTIDE SEQUENCE [LARGE SCALE GENOMIC DNA]</scope>
    <source>
        <strain evidence="4 5">CBS 101466</strain>
    </source>
</reference>
<feature type="region of interest" description="Disordered" evidence="2">
    <location>
        <begin position="526"/>
        <end position="549"/>
    </location>
</feature>
<evidence type="ECO:0000313" key="4">
    <source>
        <dbReference type="EMBL" id="ETN37890.1"/>
    </source>
</evidence>
<keyword evidence="5" id="KW-1185">Reference proteome</keyword>
<dbReference type="PANTHER" id="PTHR13315:SF1">
    <property type="entry name" value="PROTEIN TED1"/>
    <property type="match status" value="1"/>
</dbReference>
<evidence type="ECO:0008006" key="6">
    <source>
        <dbReference type="Google" id="ProtNLM"/>
    </source>
</evidence>
<feature type="transmembrane region" description="Helical" evidence="3">
    <location>
        <begin position="498"/>
        <end position="519"/>
    </location>
</feature>
<dbReference type="RefSeq" id="XP_008720059.1">
    <property type="nucleotide sequence ID" value="XM_008721837.1"/>
</dbReference>
<dbReference type="eggNOG" id="KOG3662">
    <property type="taxonomic scope" value="Eukaryota"/>
</dbReference>
<dbReference type="GO" id="GO:0016020">
    <property type="term" value="C:membrane"/>
    <property type="evidence" value="ECO:0007669"/>
    <property type="project" value="GOC"/>
</dbReference>
<gene>
    <name evidence="4" type="ORF">HMPREF1541_07513</name>
</gene>
<dbReference type="EMBL" id="KB822723">
    <property type="protein sequence ID" value="ETN37890.1"/>
    <property type="molecule type" value="Genomic_DNA"/>
</dbReference>
<protein>
    <recommendedName>
        <fullName evidence="6">Calcineurin-like phosphoesterase domain-containing protein</fullName>
    </recommendedName>
</protein>
<dbReference type="PANTHER" id="PTHR13315">
    <property type="entry name" value="METALLO PHOSPHOESTERASE RELATED"/>
    <property type="match status" value="1"/>
</dbReference>
<sequence>MYIQSLISPALRVVLPLAFLSTVYLYLYPVVHGCAFPSTDGSLVASFRDTVAQHFSSEHHDTTSPGSSLAPFRLLVLADPQIEGDSSLPKPEDTLVPRLRARWDSVVLAEKEDRTTVALAALWTIISHDVPQFLESIRKRIDLFGNDFYLQHIYRTLNWWSRPSHVTVLGDLIGSQWVSDDEFEWRGWRYWNRVFAGAEKVDESIITPEEEQKETIFAIDDEDWKKRIINIAGNHDIGYAGDISEAKIERFERMFGKVNWDIRFEYPTSSNETEDAKPPSLHMVVLNSMMLDTPALSTDIQSATYAYLNSVITHRSRPVEDKTSFSLTLTHLPLFKKAGVCVDPPHFDFWPNVDSGGVFHPHGLREQNHLSRHASEPGLLESIYGMKGDVAAAGLGKGRSGLILNGHDHEGCDTFHYIPVDGTWNSSAEPIQERKTRWKVSRWTEVKAERTYTGVREVTLRSMMGEFGGNAGLLSAWFDFGAGEWRYSIQTCKLGTQYIWWAVHILDLIAGALVVAAAVSSMISERQRQAQSSDSQKVTAQKANKDKKA</sequence>